<feature type="transmembrane region" description="Helical" evidence="6">
    <location>
        <begin position="213"/>
        <end position="229"/>
    </location>
</feature>
<dbReference type="InterPro" id="IPR011701">
    <property type="entry name" value="MFS"/>
</dbReference>
<dbReference type="OrthoDB" id="9778875at2"/>
<dbReference type="PANTHER" id="PTHR23501:SF154">
    <property type="entry name" value="MULTIDRUG-EFFLUX TRANSPORTER RV1634-RELATED"/>
    <property type="match status" value="1"/>
</dbReference>
<evidence type="ECO:0000313" key="8">
    <source>
        <dbReference type="EMBL" id="RAW18633.1"/>
    </source>
</evidence>
<feature type="transmembrane region" description="Helical" evidence="6">
    <location>
        <begin position="276"/>
        <end position="294"/>
    </location>
</feature>
<dbReference type="PROSITE" id="PS50850">
    <property type="entry name" value="MFS"/>
    <property type="match status" value="1"/>
</dbReference>
<evidence type="ECO:0000313" key="9">
    <source>
        <dbReference type="Proteomes" id="UP000250462"/>
    </source>
</evidence>
<feature type="domain" description="Major facilitator superfamily (MFS) profile" evidence="7">
    <location>
        <begin position="22"/>
        <end position="467"/>
    </location>
</feature>
<feature type="transmembrane region" description="Helical" evidence="6">
    <location>
        <begin position="332"/>
        <end position="356"/>
    </location>
</feature>
<dbReference type="RefSeq" id="WP_112256241.1">
    <property type="nucleotide sequence ID" value="NZ_QMIG01000001.1"/>
</dbReference>
<feature type="transmembrane region" description="Helical" evidence="6">
    <location>
        <begin position="300"/>
        <end position="320"/>
    </location>
</feature>
<keyword evidence="3 6" id="KW-1133">Transmembrane helix</keyword>
<feature type="region of interest" description="Disordered" evidence="5">
    <location>
        <begin position="465"/>
        <end position="485"/>
    </location>
</feature>
<feature type="transmembrane region" description="Helical" evidence="6">
    <location>
        <begin position="22"/>
        <end position="44"/>
    </location>
</feature>
<dbReference type="GO" id="GO:0005886">
    <property type="term" value="C:plasma membrane"/>
    <property type="evidence" value="ECO:0007669"/>
    <property type="project" value="UniProtKB-SubCell"/>
</dbReference>
<dbReference type="PANTHER" id="PTHR23501">
    <property type="entry name" value="MAJOR FACILITATOR SUPERFAMILY"/>
    <property type="match status" value="1"/>
</dbReference>
<dbReference type="GO" id="GO:0022857">
    <property type="term" value="F:transmembrane transporter activity"/>
    <property type="evidence" value="ECO:0007669"/>
    <property type="project" value="InterPro"/>
</dbReference>
<feature type="transmembrane region" description="Helical" evidence="6">
    <location>
        <begin position="362"/>
        <end position="384"/>
    </location>
</feature>
<feature type="transmembrane region" description="Helical" evidence="6">
    <location>
        <begin position="115"/>
        <end position="133"/>
    </location>
</feature>
<dbReference type="Proteomes" id="UP000250462">
    <property type="component" value="Unassembled WGS sequence"/>
</dbReference>
<proteinExistence type="predicted"/>
<dbReference type="AlphaFoldDB" id="A0A329R2P9"/>
<comment type="caution">
    <text evidence="8">The sequence shown here is derived from an EMBL/GenBank/DDBJ whole genome shotgun (WGS) entry which is preliminary data.</text>
</comment>
<feature type="transmembrane region" description="Helical" evidence="6">
    <location>
        <begin position="235"/>
        <end position="256"/>
    </location>
</feature>
<keyword evidence="9" id="KW-1185">Reference proteome</keyword>
<evidence type="ECO:0000256" key="4">
    <source>
        <dbReference type="ARBA" id="ARBA00023136"/>
    </source>
</evidence>
<evidence type="ECO:0000256" key="5">
    <source>
        <dbReference type="SAM" id="MobiDB-lite"/>
    </source>
</evidence>
<keyword evidence="2 6" id="KW-0812">Transmembrane</keyword>
<evidence type="ECO:0000256" key="6">
    <source>
        <dbReference type="SAM" id="Phobius"/>
    </source>
</evidence>
<sequence length="485" mass="49920">MTPTPEPSTPTTGILGSTYRKLTMGIVATVSFIAFEAMAVATAMPKAVPDLDGMELYAFAFSSFFTTSLLALVVSGEICDRRGPKLPILIGATTFAAGLLLAGGARAMWPFLAGRATQGFGAGMVIVALYVTVGRSYDEHRRPRVFAAMSAAWVLPSIVGPLVAGLLADHASWRWVFLGLAPFVLLPITLMLPSVRAIDGPPASGPVIRKRRVPLAFAAALAMGLLQYAGTRADVLALVLCGVAAVLLIPSVPKLLPIGALRLRRGLPTVVVMRGILAGSFFGAEAFLPLILVAERGLSSTLAGLSLTGGALGWVLGAWYQGRSTTSVPRHLLVRVGCGIVATAIACLALILIPFVPAATAAVVWTLGAVGMGMAMASVSVLLFQLSPPEEHGTNSAALQMCDNLGTITFVGLAGAIFGSAHSVEHTAAPQATTGASTWTYLVILGIMAALAAFGSWAAGRVRPQAAHHDGPATTATSAAPHVGS</sequence>
<dbReference type="InterPro" id="IPR020846">
    <property type="entry name" value="MFS_dom"/>
</dbReference>
<dbReference type="Pfam" id="PF07690">
    <property type="entry name" value="MFS_1"/>
    <property type="match status" value="1"/>
</dbReference>
<keyword evidence="4 6" id="KW-0472">Membrane</keyword>
<gene>
    <name evidence="8" type="ORF">DPM12_00680</name>
</gene>
<evidence type="ECO:0000256" key="2">
    <source>
        <dbReference type="ARBA" id="ARBA00022692"/>
    </source>
</evidence>
<evidence type="ECO:0000256" key="1">
    <source>
        <dbReference type="ARBA" id="ARBA00004651"/>
    </source>
</evidence>
<feature type="transmembrane region" description="Helical" evidence="6">
    <location>
        <begin position="56"/>
        <end position="74"/>
    </location>
</feature>
<evidence type="ECO:0000259" key="7">
    <source>
        <dbReference type="PROSITE" id="PS50850"/>
    </source>
</evidence>
<dbReference type="EMBL" id="QMIG01000001">
    <property type="protein sequence ID" value="RAW18633.1"/>
    <property type="molecule type" value="Genomic_DNA"/>
</dbReference>
<feature type="transmembrane region" description="Helical" evidence="6">
    <location>
        <begin position="86"/>
        <end position="109"/>
    </location>
</feature>
<feature type="transmembrane region" description="Helical" evidence="6">
    <location>
        <begin position="439"/>
        <end position="459"/>
    </location>
</feature>
<comment type="subcellular location">
    <subcellularLocation>
        <location evidence="1">Cell membrane</location>
        <topology evidence="1">Multi-pass membrane protein</topology>
    </subcellularLocation>
</comment>
<dbReference type="InterPro" id="IPR036259">
    <property type="entry name" value="MFS_trans_sf"/>
</dbReference>
<feature type="transmembrane region" description="Helical" evidence="6">
    <location>
        <begin position="145"/>
        <end position="167"/>
    </location>
</feature>
<feature type="transmembrane region" description="Helical" evidence="6">
    <location>
        <begin position="405"/>
        <end position="424"/>
    </location>
</feature>
<name>A0A329R2P9_9ACTN</name>
<dbReference type="SUPFAM" id="SSF103473">
    <property type="entry name" value="MFS general substrate transporter"/>
    <property type="match status" value="1"/>
</dbReference>
<dbReference type="Gene3D" id="1.20.1250.20">
    <property type="entry name" value="MFS general substrate transporter like domains"/>
    <property type="match status" value="1"/>
</dbReference>
<reference evidence="8 9" key="1">
    <citation type="submission" date="2018-06" db="EMBL/GenBank/DDBJ databases">
        <title>Phytoactinopolyspora halophila sp. nov., a novel halophilic actinomycete isolated from a saline soil in China.</title>
        <authorList>
            <person name="Tang S.-K."/>
        </authorList>
    </citation>
    <scope>NUCLEOTIDE SEQUENCE [LARGE SCALE GENOMIC DNA]</scope>
    <source>
        <strain evidence="8 9">YIM 96934</strain>
    </source>
</reference>
<dbReference type="Gene3D" id="1.20.1720.10">
    <property type="entry name" value="Multidrug resistance protein D"/>
    <property type="match status" value="1"/>
</dbReference>
<protein>
    <submittedName>
        <fullName evidence="8">MFS transporter</fullName>
    </submittedName>
</protein>
<evidence type="ECO:0000256" key="3">
    <source>
        <dbReference type="ARBA" id="ARBA00022989"/>
    </source>
</evidence>
<accession>A0A329R2P9</accession>
<feature type="transmembrane region" description="Helical" evidence="6">
    <location>
        <begin position="173"/>
        <end position="192"/>
    </location>
</feature>
<organism evidence="8 9">
    <name type="scientific">Phytoactinopolyspora halophila</name>
    <dbReference type="NCBI Taxonomy" id="1981511"/>
    <lineage>
        <taxon>Bacteria</taxon>
        <taxon>Bacillati</taxon>
        <taxon>Actinomycetota</taxon>
        <taxon>Actinomycetes</taxon>
        <taxon>Jiangellales</taxon>
        <taxon>Jiangellaceae</taxon>
        <taxon>Phytoactinopolyspora</taxon>
    </lineage>
</organism>